<dbReference type="GO" id="GO:0005886">
    <property type="term" value="C:plasma membrane"/>
    <property type="evidence" value="ECO:0007669"/>
    <property type="project" value="TreeGrafter"/>
</dbReference>
<dbReference type="EMBL" id="JALJOV010001345">
    <property type="protein sequence ID" value="KAK9849376.1"/>
    <property type="molecule type" value="Genomic_DNA"/>
</dbReference>
<dbReference type="InterPro" id="IPR005045">
    <property type="entry name" value="CDC50/LEM3_fam"/>
</dbReference>
<comment type="subcellular location">
    <subcellularLocation>
        <location evidence="1">Membrane</location>
        <topology evidence="1">Multi-pass membrane protein</topology>
    </subcellularLocation>
</comment>
<evidence type="ECO:0000256" key="2">
    <source>
        <dbReference type="ARBA" id="ARBA00009457"/>
    </source>
</evidence>
<sequence length="317" mass="35474">MGILLLALGIPILVGSHGVKEFTVNYDNVGALGNQRTFEDKNTFMFSQNGNGASGTVTIPVTSTMKQPVYLYYQLSKYYQNHKRYVRSRDDKQLAGVGKQANDTASNRGICNPEEFLGGPDGHFEANAPNGNIARPCGLIAWSNFNDTFSLPPQYNVREDEIAWEYDIEHLYANFTEENYNPSTAPQYRGGGNFSQGPGMRDNQHLIVWLRPSAHRTFRKLYGVIHQDISPGNITVTVNSRYNTYGFGGQKAIVLATTSWVGGKNDFLGIMYIIFGVLALVVALGFLLTYQMGLMKRRRFGDPSYLSWNRHANLMAR</sequence>
<evidence type="ECO:0000256" key="5">
    <source>
        <dbReference type="ARBA" id="ARBA00023136"/>
    </source>
</evidence>
<comment type="caution">
    <text evidence="9">The sequence shown here is derived from an EMBL/GenBank/DDBJ whole genome shotgun (WGS) entry which is preliminary data.</text>
</comment>
<evidence type="ECO:0000256" key="8">
    <source>
        <dbReference type="SAM" id="SignalP"/>
    </source>
</evidence>
<name>A0AAW1SNK2_9CHLO</name>
<dbReference type="Pfam" id="PF03381">
    <property type="entry name" value="CDC50"/>
    <property type="match status" value="1"/>
</dbReference>
<dbReference type="PANTHER" id="PTHR10926:SF0">
    <property type="entry name" value="CDC50, ISOFORM A"/>
    <property type="match status" value="1"/>
</dbReference>
<dbReference type="GO" id="GO:0005783">
    <property type="term" value="C:endoplasmic reticulum"/>
    <property type="evidence" value="ECO:0007669"/>
    <property type="project" value="TreeGrafter"/>
</dbReference>
<protein>
    <recommendedName>
        <fullName evidence="6">ALA-interacting subunit</fullName>
    </recommendedName>
</protein>
<dbReference type="PIRSF" id="PIRSF015840">
    <property type="entry name" value="DUF284_TM_euk"/>
    <property type="match status" value="1"/>
</dbReference>
<reference evidence="9 10" key="1">
    <citation type="journal article" date="2024" name="Nat. Commun.">
        <title>Phylogenomics reveals the evolutionary origins of lichenization in chlorophyte algae.</title>
        <authorList>
            <person name="Puginier C."/>
            <person name="Libourel C."/>
            <person name="Otte J."/>
            <person name="Skaloud P."/>
            <person name="Haon M."/>
            <person name="Grisel S."/>
            <person name="Petersen M."/>
            <person name="Berrin J.G."/>
            <person name="Delaux P.M."/>
            <person name="Dal Grande F."/>
            <person name="Keller J."/>
        </authorList>
    </citation>
    <scope>NUCLEOTIDE SEQUENCE [LARGE SCALE GENOMIC DNA]</scope>
    <source>
        <strain evidence="9 10">SAG 2523</strain>
    </source>
</reference>
<dbReference type="GO" id="GO:0005794">
    <property type="term" value="C:Golgi apparatus"/>
    <property type="evidence" value="ECO:0007669"/>
    <property type="project" value="TreeGrafter"/>
</dbReference>
<evidence type="ECO:0000313" key="9">
    <source>
        <dbReference type="EMBL" id="KAK9849376.1"/>
    </source>
</evidence>
<feature type="transmembrane region" description="Helical" evidence="7">
    <location>
        <begin position="267"/>
        <end position="290"/>
    </location>
</feature>
<gene>
    <name evidence="9" type="ORF">WJX84_000528</name>
</gene>
<accession>A0AAW1SNK2</accession>
<evidence type="ECO:0000256" key="3">
    <source>
        <dbReference type="ARBA" id="ARBA00022692"/>
    </source>
</evidence>
<evidence type="ECO:0000256" key="4">
    <source>
        <dbReference type="ARBA" id="ARBA00022989"/>
    </source>
</evidence>
<proteinExistence type="inferred from homology"/>
<keyword evidence="4 7" id="KW-1133">Transmembrane helix</keyword>
<dbReference type="AlphaFoldDB" id="A0AAW1SNK2"/>
<evidence type="ECO:0000256" key="1">
    <source>
        <dbReference type="ARBA" id="ARBA00004141"/>
    </source>
</evidence>
<keyword evidence="10" id="KW-1185">Reference proteome</keyword>
<keyword evidence="3 7" id="KW-0812">Transmembrane</keyword>
<dbReference type="PANTHER" id="PTHR10926">
    <property type="entry name" value="CELL CYCLE CONTROL PROTEIN 50"/>
    <property type="match status" value="1"/>
</dbReference>
<dbReference type="Proteomes" id="UP001485043">
    <property type="component" value="Unassembled WGS sequence"/>
</dbReference>
<evidence type="ECO:0000256" key="7">
    <source>
        <dbReference type="SAM" id="Phobius"/>
    </source>
</evidence>
<evidence type="ECO:0000256" key="6">
    <source>
        <dbReference type="PIRNR" id="PIRNR015840"/>
    </source>
</evidence>
<feature type="signal peptide" evidence="8">
    <location>
        <begin position="1"/>
        <end position="18"/>
    </location>
</feature>
<evidence type="ECO:0000313" key="10">
    <source>
        <dbReference type="Proteomes" id="UP001485043"/>
    </source>
</evidence>
<organism evidence="9 10">
    <name type="scientific">Apatococcus fuscideae</name>
    <dbReference type="NCBI Taxonomy" id="2026836"/>
    <lineage>
        <taxon>Eukaryota</taxon>
        <taxon>Viridiplantae</taxon>
        <taxon>Chlorophyta</taxon>
        <taxon>core chlorophytes</taxon>
        <taxon>Trebouxiophyceae</taxon>
        <taxon>Chlorellales</taxon>
        <taxon>Chlorellaceae</taxon>
        <taxon>Apatococcus</taxon>
    </lineage>
</organism>
<feature type="chain" id="PRO_5043486430" description="ALA-interacting subunit" evidence="8">
    <location>
        <begin position="19"/>
        <end position="317"/>
    </location>
</feature>
<keyword evidence="8" id="KW-0732">Signal</keyword>
<keyword evidence="5 6" id="KW-0472">Membrane</keyword>
<comment type="similarity">
    <text evidence="2 6">Belongs to the CDC50/LEM3 family.</text>
</comment>